<evidence type="ECO:0000256" key="1">
    <source>
        <dbReference type="SAM" id="SignalP"/>
    </source>
</evidence>
<sequence length="312" mass="33343">MIMNKLIVSTAAFGALAAVSVPAHAADRQGWQRVGTGMTGGVSGIALVAGAPVRHDRADVVIVHDNKNDGETRIETVRLRPGKAPVTTPLSWNGPLPKDVEALDAVPGLANHYIALASEGTAYHVVVAGRTATVVGTPVPLPDRQAGDNYEGFALYRGPVGRLFAVWATRGKNDQKAVIRTAPADAGRTRFGLGATADTERFAVPFPNEDEVRHVSDLKVLRDGTVLVSSASDPNDNDGPFSSAVYQAGRLTIKSRLRPVLRLKESLRPLRRYTKQDDRKVEAIVALPGGQALWGTDDENNGGSVTFDRLHH</sequence>
<protein>
    <submittedName>
        <fullName evidence="2">Uncharacterized protein</fullName>
    </submittedName>
</protein>
<name>A0ABN0WYI7_9ACTN</name>
<keyword evidence="3" id="KW-1185">Reference proteome</keyword>
<evidence type="ECO:0000313" key="2">
    <source>
        <dbReference type="EMBL" id="GAA0350516.1"/>
    </source>
</evidence>
<organism evidence="2 3">
    <name type="scientific">Actinoallomurus spadix</name>
    <dbReference type="NCBI Taxonomy" id="79912"/>
    <lineage>
        <taxon>Bacteria</taxon>
        <taxon>Bacillati</taxon>
        <taxon>Actinomycetota</taxon>
        <taxon>Actinomycetes</taxon>
        <taxon>Streptosporangiales</taxon>
        <taxon>Thermomonosporaceae</taxon>
        <taxon>Actinoallomurus</taxon>
    </lineage>
</organism>
<comment type="caution">
    <text evidence="2">The sequence shown here is derived from an EMBL/GenBank/DDBJ whole genome shotgun (WGS) entry which is preliminary data.</text>
</comment>
<feature type="chain" id="PRO_5045075304" evidence="1">
    <location>
        <begin position="26"/>
        <end position="312"/>
    </location>
</feature>
<dbReference type="EMBL" id="BAAABM010000041">
    <property type="protein sequence ID" value="GAA0350516.1"/>
    <property type="molecule type" value="Genomic_DNA"/>
</dbReference>
<evidence type="ECO:0000313" key="3">
    <source>
        <dbReference type="Proteomes" id="UP001501822"/>
    </source>
</evidence>
<reference evidence="2 3" key="1">
    <citation type="journal article" date="2019" name="Int. J. Syst. Evol. Microbiol.">
        <title>The Global Catalogue of Microorganisms (GCM) 10K type strain sequencing project: providing services to taxonomists for standard genome sequencing and annotation.</title>
        <authorList>
            <consortium name="The Broad Institute Genomics Platform"/>
            <consortium name="The Broad Institute Genome Sequencing Center for Infectious Disease"/>
            <person name="Wu L."/>
            <person name="Ma J."/>
        </authorList>
    </citation>
    <scope>NUCLEOTIDE SEQUENCE [LARGE SCALE GENOMIC DNA]</scope>
    <source>
        <strain evidence="2 3">JCM 3146</strain>
    </source>
</reference>
<proteinExistence type="predicted"/>
<keyword evidence="1" id="KW-0732">Signal</keyword>
<accession>A0ABN0WYI7</accession>
<feature type="signal peptide" evidence="1">
    <location>
        <begin position="1"/>
        <end position="25"/>
    </location>
</feature>
<dbReference type="RefSeq" id="WP_252807774.1">
    <property type="nucleotide sequence ID" value="NZ_BAAABM010000041.1"/>
</dbReference>
<dbReference type="Proteomes" id="UP001501822">
    <property type="component" value="Unassembled WGS sequence"/>
</dbReference>
<gene>
    <name evidence="2" type="ORF">GCM10010151_45280</name>
</gene>